<dbReference type="InterPro" id="IPR020550">
    <property type="entry name" value="Inositol_monophosphatase_CS"/>
</dbReference>
<keyword evidence="4 7" id="KW-0479">Metal-binding</keyword>
<evidence type="ECO:0000256" key="4">
    <source>
        <dbReference type="ARBA" id="ARBA00022723"/>
    </source>
</evidence>
<dbReference type="Gene3D" id="3.30.540.10">
    <property type="entry name" value="Fructose-1,6-Bisphosphatase, subunit A, domain 1"/>
    <property type="match status" value="1"/>
</dbReference>
<dbReference type="STRING" id="1121390.SAMN02746041_02137"/>
<name>A0A1W1XM02_9BACT</name>
<keyword evidence="5 8" id="KW-0378">Hydrolase</keyword>
<dbReference type="Proteomes" id="UP000192783">
    <property type="component" value="Unassembled WGS sequence"/>
</dbReference>
<accession>A0A1W1XM02</accession>
<dbReference type="AlphaFoldDB" id="A0A1W1XM02"/>
<dbReference type="Pfam" id="PF00459">
    <property type="entry name" value="Inositol_P"/>
    <property type="match status" value="1"/>
</dbReference>
<dbReference type="InterPro" id="IPR033942">
    <property type="entry name" value="IMPase"/>
</dbReference>
<dbReference type="PRINTS" id="PR00377">
    <property type="entry name" value="IMPHPHTASES"/>
</dbReference>
<evidence type="ECO:0000256" key="6">
    <source>
        <dbReference type="ARBA" id="ARBA00022842"/>
    </source>
</evidence>
<evidence type="ECO:0000256" key="5">
    <source>
        <dbReference type="ARBA" id="ARBA00022801"/>
    </source>
</evidence>
<dbReference type="GO" id="GO:0006020">
    <property type="term" value="P:inositol metabolic process"/>
    <property type="evidence" value="ECO:0007669"/>
    <property type="project" value="TreeGrafter"/>
</dbReference>
<sequence length="284" mass="30832">MTERDSTAPAVSLSREEIEFIVKVGRMTVLEAGSLIRKRAEGSGPETVKNKAAFDFVTDVDRLCEELIVGRLQSAFPHHDVLSEEMDKTSAPTPVQWLVDPLDGTTNFIHGFPMIAVSMALVVEGVPVCGWVLDPLRRELFEAVRGEGSTLNGRPIGVRQPGSLAEALVGTGFPFRRKELLDPYLQVFQKVFREVSGVRRAGSAALDLAYTAAGRLDGFWEMGLKPWDVAAGTLLVEEAGGRVSDFWGGSTHVETGHIVAGSPPIHTFLLEAVRSGLAPLLRDQ</sequence>
<evidence type="ECO:0000256" key="8">
    <source>
        <dbReference type="RuleBase" id="RU364068"/>
    </source>
</evidence>
<evidence type="ECO:0000313" key="9">
    <source>
        <dbReference type="EMBL" id="SMC24895.1"/>
    </source>
</evidence>
<feature type="binding site" evidence="7">
    <location>
        <position position="100"/>
    </location>
    <ligand>
        <name>Mg(2+)</name>
        <dbReference type="ChEBI" id="CHEBI:18420"/>
        <label>1</label>
        <note>catalytic</note>
    </ligand>
</feature>
<comment type="cofactor">
    <cofactor evidence="2 7 8">
        <name>Mg(2+)</name>
        <dbReference type="ChEBI" id="CHEBI:18420"/>
    </cofactor>
</comment>
<dbReference type="PROSITE" id="PS00629">
    <property type="entry name" value="IMP_1"/>
    <property type="match status" value="1"/>
</dbReference>
<protein>
    <recommendedName>
        <fullName evidence="8">Inositol-1-monophosphatase</fullName>
        <ecNumber evidence="8">3.1.3.25</ecNumber>
    </recommendedName>
</protein>
<dbReference type="EC" id="3.1.3.25" evidence="8"/>
<dbReference type="InterPro" id="IPR000760">
    <property type="entry name" value="Inositol_monophosphatase-like"/>
</dbReference>
<evidence type="ECO:0000256" key="2">
    <source>
        <dbReference type="ARBA" id="ARBA00001946"/>
    </source>
</evidence>
<comment type="catalytic activity">
    <reaction evidence="1 8">
        <text>a myo-inositol phosphate + H2O = myo-inositol + phosphate</text>
        <dbReference type="Rhea" id="RHEA:24056"/>
        <dbReference type="ChEBI" id="CHEBI:15377"/>
        <dbReference type="ChEBI" id="CHEBI:17268"/>
        <dbReference type="ChEBI" id="CHEBI:43474"/>
        <dbReference type="ChEBI" id="CHEBI:84139"/>
        <dbReference type="EC" id="3.1.3.25"/>
    </reaction>
</comment>
<evidence type="ECO:0000256" key="1">
    <source>
        <dbReference type="ARBA" id="ARBA00001033"/>
    </source>
</evidence>
<dbReference type="CDD" id="cd01639">
    <property type="entry name" value="IMPase"/>
    <property type="match status" value="1"/>
</dbReference>
<feature type="binding site" evidence="7">
    <location>
        <position position="103"/>
    </location>
    <ligand>
        <name>Mg(2+)</name>
        <dbReference type="ChEBI" id="CHEBI:18420"/>
        <label>1</label>
        <note>catalytic</note>
    </ligand>
</feature>
<dbReference type="SUPFAM" id="SSF56655">
    <property type="entry name" value="Carbohydrate phosphatase"/>
    <property type="match status" value="1"/>
</dbReference>
<reference evidence="9 10" key="1">
    <citation type="submission" date="2017-04" db="EMBL/GenBank/DDBJ databases">
        <authorList>
            <person name="Afonso C.L."/>
            <person name="Miller P.J."/>
            <person name="Scott M.A."/>
            <person name="Spackman E."/>
            <person name="Goraichik I."/>
            <person name="Dimitrov K.M."/>
            <person name="Suarez D.L."/>
            <person name="Swayne D.E."/>
        </authorList>
    </citation>
    <scope>NUCLEOTIDE SEQUENCE [LARGE SCALE GENOMIC DNA]</scope>
    <source>
        <strain evidence="9 10">DSM 13146</strain>
    </source>
</reference>
<evidence type="ECO:0000256" key="3">
    <source>
        <dbReference type="ARBA" id="ARBA00009759"/>
    </source>
</evidence>
<dbReference type="PANTHER" id="PTHR20854">
    <property type="entry name" value="INOSITOL MONOPHOSPHATASE"/>
    <property type="match status" value="1"/>
</dbReference>
<gene>
    <name evidence="9" type="ORF">SAMN02746041_02137</name>
</gene>
<keyword evidence="10" id="KW-1185">Reference proteome</keyword>
<dbReference type="InterPro" id="IPR020583">
    <property type="entry name" value="Inositol_monoP_metal-BS"/>
</dbReference>
<feature type="binding site" evidence="7">
    <location>
        <position position="102"/>
    </location>
    <ligand>
        <name>Mg(2+)</name>
        <dbReference type="ChEBI" id="CHEBI:18420"/>
        <label>1</label>
        <note>catalytic</note>
    </ligand>
</feature>
<keyword evidence="6 7" id="KW-0460">Magnesium</keyword>
<dbReference type="PROSITE" id="PS00630">
    <property type="entry name" value="IMP_2"/>
    <property type="match status" value="1"/>
</dbReference>
<evidence type="ECO:0000256" key="7">
    <source>
        <dbReference type="PIRSR" id="PIRSR600760-2"/>
    </source>
</evidence>
<comment type="similarity">
    <text evidence="3 8">Belongs to the inositol monophosphatase superfamily.</text>
</comment>
<dbReference type="GO" id="GO:0007165">
    <property type="term" value="P:signal transduction"/>
    <property type="evidence" value="ECO:0007669"/>
    <property type="project" value="TreeGrafter"/>
</dbReference>
<feature type="binding site" evidence="7">
    <location>
        <position position="228"/>
    </location>
    <ligand>
        <name>Mg(2+)</name>
        <dbReference type="ChEBI" id="CHEBI:18420"/>
        <label>1</label>
        <note>catalytic</note>
    </ligand>
</feature>
<dbReference type="InterPro" id="IPR022337">
    <property type="entry name" value="Inositol_monophosphatase_SuhB"/>
</dbReference>
<dbReference type="Gene3D" id="3.40.190.80">
    <property type="match status" value="1"/>
</dbReference>
<dbReference type="GO" id="GO:0046854">
    <property type="term" value="P:phosphatidylinositol phosphate biosynthetic process"/>
    <property type="evidence" value="ECO:0007669"/>
    <property type="project" value="InterPro"/>
</dbReference>
<organism evidence="9 10">
    <name type="scientific">Desulfacinum hydrothermale DSM 13146</name>
    <dbReference type="NCBI Taxonomy" id="1121390"/>
    <lineage>
        <taxon>Bacteria</taxon>
        <taxon>Pseudomonadati</taxon>
        <taxon>Thermodesulfobacteriota</taxon>
        <taxon>Syntrophobacteria</taxon>
        <taxon>Syntrophobacterales</taxon>
        <taxon>Syntrophobacteraceae</taxon>
        <taxon>Desulfacinum</taxon>
    </lineage>
</organism>
<dbReference type="PRINTS" id="PR01959">
    <property type="entry name" value="SBIMPHPHTASE"/>
</dbReference>
<proteinExistence type="inferred from homology"/>
<dbReference type="PANTHER" id="PTHR20854:SF4">
    <property type="entry name" value="INOSITOL-1-MONOPHOSPHATASE-RELATED"/>
    <property type="match status" value="1"/>
</dbReference>
<evidence type="ECO:0000313" key="10">
    <source>
        <dbReference type="Proteomes" id="UP000192783"/>
    </source>
</evidence>
<dbReference type="GO" id="GO:0046872">
    <property type="term" value="F:metal ion binding"/>
    <property type="evidence" value="ECO:0007669"/>
    <property type="project" value="UniProtKB-KW"/>
</dbReference>
<dbReference type="GO" id="GO:0008934">
    <property type="term" value="F:inositol monophosphate 1-phosphatase activity"/>
    <property type="evidence" value="ECO:0007669"/>
    <property type="project" value="InterPro"/>
</dbReference>
<dbReference type="FunFam" id="3.30.540.10:FF:000003">
    <property type="entry name" value="Inositol-1-monophosphatase"/>
    <property type="match status" value="1"/>
</dbReference>
<feature type="binding site" evidence="7">
    <location>
        <position position="84"/>
    </location>
    <ligand>
        <name>Mg(2+)</name>
        <dbReference type="ChEBI" id="CHEBI:18420"/>
        <label>1</label>
        <note>catalytic</note>
    </ligand>
</feature>
<dbReference type="RefSeq" id="WP_212636908.1">
    <property type="nucleotide sequence ID" value="NZ_FWXF01000011.1"/>
</dbReference>
<dbReference type="EMBL" id="FWXF01000011">
    <property type="protein sequence ID" value="SMC24895.1"/>
    <property type="molecule type" value="Genomic_DNA"/>
</dbReference>